<dbReference type="VEuPathDB" id="CryptoDB:Vbra_1667"/>
<name>A0A0G4EJ44_VITBC</name>
<evidence type="ECO:0000313" key="1">
    <source>
        <dbReference type="EMBL" id="CEL95929.1"/>
    </source>
</evidence>
<keyword evidence="2" id="KW-1185">Reference proteome</keyword>
<evidence type="ECO:0000313" key="2">
    <source>
        <dbReference type="Proteomes" id="UP000041254"/>
    </source>
</evidence>
<reference evidence="1 2" key="1">
    <citation type="submission" date="2014-11" db="EMBL/GenBank/DDBJ databases">
        <authorList>
            <person name="Zhu J."/>
            <person name="Qi W."/>
            <person name="Song R."/>
        </authorList>
    </citation>
    <scope>NUCLEOTIDE SEQUENCE [LARGE SCALE GENOMIC DNA]</scope>
</reference>
<dbReference type="EMBL" id="CDMY01000241">
    <property type="protein sequence ID" value="CEL95929.1"/>
    <property type="molecule type" value="Genomic_DNA"/>
</dbReference>
<organism evidence="1 2">
    <name type="scientific">Vitrella brassicaformis (strain CCMP3155)</name>
    <dbReference type="NCBI Taxonomy" id="1169540"/>
    <lineage>
        <taxon>Eukaryota</taxon>
        <taxon>Sar</taxon>
        <taxon>Alveolata</taxon>
        <taxon>Colpodellida</taxon>
        <taxon>Vitrellaceae</taxon>
        <taxon>Vitrella</taxon>
    </lineage>
</organism>
<dbReference type="Proteomes" id="UP000041254">
    <property type="component" value="Unassembled WGS sequence"/>
</dbReference>
<protein>
    <submittedName>
        <fullName evidence="1">Uncharacterized protein</fullName>
    </submittedName>
</protein>
<dbReference type="InParanoid" id="A0A0G4EJ44"/>
<dbReference type="AlphaFoldDB" id="A0A0G4EJ44"/>
<accession>A0A0G4EJ44</accession>
<gene>
    <name evidence="1" type="ORF">Vbra_1667</name>
</gene>
<sequence length="270" mass="29358">MQISVKLTEDPHQGIPSRHVSVPVITAIAPPMSRSLATHHRLLTRALTAHPRAACVPSAHLLGARFASSEVSKGELTRTLSQQYGREVERLQSQGITRTTILRRTATGEGFDASKINTSKSSDTAYAYPSGESSIIHTSTQTLGVTVKELFNVIVLLQCNNLHEICLGSEFTWNGTHMLGRSNNSISTTTVFPNSYGITSAHSGADSLLSRSQMLDTSVDSNRAQPLVATGKKLTSTKGETTAHTFFTTTLSTTLLYFINARSYLFRTMK</sequence>
<proteinExistence type="predicted"/>